<dbReference type="InterPro" id="IPR007921">
    <property type="entry name" value="CHAP_dom"/>
</dbReference>
<gene>
    <name evidence="3" type="ORF">C9994_00120</name>
</gene>
<evidence type="ECO:0000256" key="1">
    <source>
        <dbReference type="SAM" id="SignalP"/>
    </source>
</evidence>
<sequence length="187" mass="21352">MAKAKTIYLYFLCSFICSSIAGQNPVTSAELKNQQRQCLQQVYQSQIGVREQGGANRGTQVEQYLASVSFAPGYAWCAAFVSWCYQQVGIRHPKSAWVPSYALEQNLIYKRGNFIKQIPQKGDLFLIWSEKLKRPAHIGFVDDWKSTWVITVEGNTNEEGSREGDGVYKKRRLQRQIWAVSNFIDAE</sequence>
<organism evidence="3 4">
    <name type="scientific">Marivirga lumbricoides</name>
    <dbReference type="NCBI Taxonomy" id="1046115"/>
    <lineage>
        <taxon>Bacteria</taxon>
        <taxon>Pseudomonadati</taxon>
        <taxon>Bacteroidota</taxon>
        <taxon>Cytophagia</taxon>
        <taxon>Cytophagales</taxon>
        <taxon>Marivirgaceae</taxon>
        <taxon>Marivirga</taxon>
    </lineage>
</organism>
<feature type="domain" description="Peptidase C51" evidence="2">
    <location>
        <begin position="72"/>
        <end position="155"/>
    </location>
</feature>
<feature type="chain" id="PRO_5015703760" description="Peptidase C51 domain-containing protein" evidence="1">
    <location>
        <begin position="22"/>
        <end position="187"/>
    </location>
</feature>
<name>A0A2T4DW12_9BACT</name>
<keyword evidence="1" id="KW-0732">Signal</keyword>
<dbReference type="AlphaFoldDB" id="A0A2T4DW12"/>
<evidence type="ECO:0000259" key="2">
    <source>
        <dbReference type="Pfam" id="PF05257"/>
    </source>
</evidence>
<evidence type="ECO:0000313" key="4">
    <source>
        <dbReference type="Proteomes" id="UP000240608"/>
    </source>
</evidence>
<proteinExistence type="predicted"/>
<accession>A0A2T4DW12</accession>
<dbReference type="Proteomes" id="UP000240608">
    <property type="component" value="Unassembled WGS sequence"/>
</dbReference>
<comment type="caution">
    <text evidence="3">The sequence shown here is derived from an EMBL/GenBank/DDBJ whole genome shotgun (WGS) entry which is preliminary data.</text>
</comment>
<protein>
    <recommendedName>
        <fullName evidence="2">Peptidase C51 domain-containing protein</fullName>
    </recommendedName>
</protein>
<dbReference type="Gene3D" id="3.90.1720.10">
    <property type="entry name" value="endopeptidase domain like (from Nostoc punctiforme)"/>
    <property type="match status" value="1"/>
</dbReference>
<evidence type="ECO:0000313" key="3">
    <source>
        <dbReference type="EMBL" id="PTB97997.1"/>
    </source>
</evidence>
<dbReference type="Pfam" id="PF05257">
    <property type="entry name" value="CHAP"/>
    <property type="match status" value="1"/>
</dbReference>
<feature type="signal peptide" evidence="1">
    <location>
        <begin position="1"/>
        <end position="21"/>
    </location>
</feature>
<reference evidence="3 4" key="1">
    <citation type="submission" date="2018-03" db="EMBL/GenBank/DDBJ databases">
        <title>Cross-interface Injection: A General Nanoliter Liquid Handling Method Applied to Single Cells Genome Amplification Automated Nanoliter Liquid Handling Applied to Single Cell Multiple Displacement Amplification.</title>
        <authorList>
            <person name="Yun J."/>
            <person name="Xu P."/>
            <person name="Xu J."/>
            <person name="Dai X."/>
            <person name="Wang Y."/>
            <person name="Zheng X."/>
            <person name="Cao C."/>
            <person name="Yi Q."/>
            <person name="Zhu Y."/>
            <person name="Wang L."/>
            <person name="Dong Z."/>
            <person name="Huang Y."/>
            <person name="Huang L."/>
            <person name="Du W."/>
        </authorList>
    </citation>
    <scope>NUCLEOTIDE SEQUENCE [LARGE SCALE GENOMIC DNA]</scope>
    <source>
        <strain evidence="3 4">Z-D1-2</strain>
    </source>
</reference>
<dbReference type="EMBL" id="PYVU01000001">
    <property type="protein sequence ID" value="PTB97997.1"/>
    <property type="molecule type" value="Genomic_DNA"/>
</dbReference>